<proteinExistence type="predicted"/>
<feature type="region of interest" description="Disordered" evidence="1">
    <location>
        <begin position="74"/>
        <end position="148"/>
    </location>
</feature>
<dbReference type="AlphaFoldDB" id="A0A0N5CME5"/>
<keyword evidence="3" id="KW-1185">Reference proteome</keyword>
<evidence type="ECO:0000313" key="2">
    <source>
        <dbReference type="EMBL" id="VDM96703.1"/>
    </source>
</evidence>
<feature type="compositionally biased region" description="Basic residues" evidence="1">
    <location>
        <begin position="125"/>
        <end position="139"/>
    </location>
</feature>
<protein>
    <submittedName>
        <fullName evidence="2 4">Uncharacterized protein</fullName>
    </submittedName>
</protein>
<feature type="compositionally biased region" description="Polar residues" evidence="1">
    <location>
        <begin position="104"/>
        <end position="122"/>
    </location>
</feature>
<name>A0A0N5CME5_THECL</name>
<organism evidence="4">
    <name type="scientific">Thelazia callipaeda</name>
    <name type="common">Oriental eyeworm</name>
    <name type="synonym">Parasitic nematode</name>
    <dbReference type="NCBI Taxonomy" id="103827"/>
    <lineage>
        <taxon>Eukaryota</taxon>
        <taxon>Metazoa</taxon>
        <taxon>Ecdysozoa</taxon>
        <taxon>Nematoda</taxon>
        <taxon>Chromadorea</taxon>
        <taxon>Rhabditida</taxon>
        <taxon>Spirurina</taxon>
        <taxon>Spiruromorpha</taxon>
        <taxon>Thelazioidea</taxon>
        <taxon>Thelaziidae</taxon>
        <taxon>Thelazia</taxon>
    </lineage>
</organism>
<evidence type="ECO:0000313" key="4">
    <source>
        <dbReference type="WBParaSite" id="TCLT_0000132401-mRNA-1"/>
    </source>
</evidence>
<feature type="region of interest" description="Disordered" evidence="1">
    <location>
        <begin position="1"/>
        <end position="37"/>
    </location>
</feature>
<reference evidence="4" key="1">
    <citation type="submission" date="2017-02" db="UniProtKB">
        <authorList>
            <consortium name="WormBaseParasite"/>
        </authorList>
    </citation>
    <scope>IDENTIFICATION</scope>
</reference>
<dbReference type="WBParaSite" id="TCLT_0000132401-mRNA-1">
    <property type="protein sequence ID" value="TCLT_0000132401-mRNA-1"/>
    <property type="gene ID" value="TCLT_0000132401"/>
</dbReference>
<dbReference type="OrthoDB" id="5857738at2759"/>
<evidence type="ECO:0000313" key="3">
    <source>
        <dbReference type="Proteomes" id="UP000276776"/>
    </source>
</evidence>
<reference evidence="2 3" key="2">
    <citation type="submission" date="2018-11" db="EMBL/GenBank/DDBJ databases">
        <authorList>
            <consortium name="Pathogen Informatics"/>
        </authorList>
    </citation>
    <scope>NUCLEOTIDE SEQUENCE [LARGE SCALE GENOMIC DNA]</scope>
</reference>
<gene>
    <name evidence="2" type="ORF">TCLT_LOCUS1325</name>
</gene>
<sequence>MNSKQFQIGNDNFNTKRSPFKKSSFTGSSSLASNNNHSTESILEEIIATNENDDATVYNMDSFEETISNDIQSSTFPTKHACSKDSENDSDSSKTISSSIHNTASTDGGTCNDYSKDNTVASARTRIKQHSSKPKHTRNSKCNTSCSDSWNDCTDKYELRRNSFNSKSTLSSQNSNNQSGHHNELLITTSDSEHHEYDYESHQKKKQFHIKSHLMSESKPSSCKKIYYKTSDVCSKKRFDEEKSKRNAAVQTIYSEPDNNLSTTFIPILLKDIEANMEKVDAKQTTSSIVRTHVELIKRQATREKRILEEWSSAINDLEEQFGERSHYFKNIMHAAN</sequence>
<dbReference type="Proteomes" id="UP000276776">
    <property type="component" value="Unassembled WGS sequence"/>
</dbReference>
<evidence type="ECO:0000256" key="1">
    <source>
        <dbReference type="SAM" id="MobiDB-lite"/>
    </source>
</evidence>
<feature type="compositionally biased region" description="Low complexity" evidence="1">
    <location>
        <begin position="93"/>
        <end position="103"/>
    </location>
</feature>
<accession>A0A0N5CME5</accession>
<dbReference type="EMBL" id="UYYF01000160">
    <property type="protein sequence ID" value="VDM96703.1"/>
    <property type="molecule type" value="Genomic_DNA"/>
</dbReference>